<evidence type="ECO:0000313" key="2">
    <source>
        <dbReference type="Proteomes" id="UP001062846"/>
    </source>
</evidence>
<reference evidence="1" key="1">
    <citation type="submission" date="2022-02" db="EMBL/GenBank/DDBJ databases">
        <title>Plant Genome Project.</title>
        <authorList>
            <person name="Zhang R.-G."/>
        </authorList>
    </citation>
    <scope>NUCLEOTIDE SEQUENCE</scope>
    <source>
        <strain evidence="1">AT1</strain>
    </source>
</reference>
<gene>
    <name evidence="1" type="ORF">RHMOL_Rhmol05G0233700</name>
</gene>
<sequence length="208" mass="22723">MATESSSTTTPVSSTTLKSAIRRNILSHCRASRRISSSKYVLLRFLVKSLLRLSAKMASLIEKAKNFVTEKVVDIKKPEVDVLDVDLADVSRDGVTYKAKVSIKNPYSVSIPICDLSYSLKFAGRLAGSGKVPDPGSLAGNETTVLDVIVKVPHNVLMSLVRDIGADWDIDYELELGLTFDLPIVGNFTIPITKKGQIKLPSLSDLWT</sequence>
<dbReference type="EMBL" id="CM046392">
    <property type="protein sequence ID" value="KAI8556200.1"/>
    <property type="molecule type" value="Genomic_DNA"/>
</dbReference>
<accession>A0ACC0NSF8</accession>
<evidence type="ECO:0000313" key="1">
    <source>
        <dbReference type="EMBL" id="KAI8556200.1"/>
    </source>
</evidence>
<organism evidence="1 2">
    <name type="scientific">Rhododendron molle</name>
    <name type="common">Chinese azalea</name>
    <name type="synonym">Azalea mollis</name>
    <dbReference type="NCBI Taxonomy" id="49168"/>
    <lineage>
        <taxon>Eukaryota</taxon>
        <taxon>Viridiplantae</taxon>
        <taxon>Streptophyta</taxon>
        <taxon>Embryophyta</taxon>
        <taxon>Tracheophyta</taxon>
        <taxon>Spermatophyta</taxon>
        <taxon>Magnoliopsida</taxon>
        <taxon>eudicotyledons</taxon>
        <taxon>Gunneridae</taxon>
        <taxon>Pentapetalae</taxon>
        <taxon>asterids</taxon>
        <taxon>Ericales</taxon>
        <taxon>Ericaceae</taxon>
        <taxon>Ericoideae</taxon>
        <taxon>Rhodoreae</taxon>
        <taxon>Rhododendron</taxon>
    </lineage>
</organism>
<proteinExistence type="predicted"/>
<dbReference type="Proteomes" id="UP001062846">
    <property type="component" value="Chromosome 5"/>
</dbReference>
<protein>
    <submittedName>
        <fullName evidence="1">Uncharacterized protein</fullName>
    </submittedName>
</protein>
<keyword evidence="2" id="KW-1185">Reference proteome</keyword>
<comment type="caution">
    <text evidence="1">The sequence shown here is derived from an EMBL/GenBank/DDBJ whole genome shotgun (WGS) entry which is preliminary data.</text>
</comment>
<name>A0ACC0NSF8_RHOML</name>